<evidence type="ECO:0000313" key="2">
    <source>
        <dbReference type="EMBL" id="HIV01838.1"/>
    </source>
</evidence>
<feature type="region of interest" description="Disordered" evidence="1">
    <location>
        <begin position="33"/>
        <end position="63"/>
    </location>
</feature>
<accession>A0A9D1SYM1</accession>
<comment type="caution">
    <text evidence="2">The sequence shown here is derived from an EMBL/GenBank/DDBJ whole genome shotgun (WGS) entry which is preliminary data.</text>
</comment>
<reference evidence="2" key="1">
    <citation type="submission" date="2020-10" db="EMBL/GenBank/DDBJ databases">
        <authorList>
            <person name="Gilroy R."/>
        </authorList>
    </citation>
    <scope>NUCLEOTIDE SEQUENCE</scope>
    <source>
        <strain evidence="2">CHK186-9395</strain>
    </source>
</reference>
<proteinExistence type="predicted"/>
<reference evidence="2" key="2">
    <citation type="journal article" date="2021" name="PeerJ">
        <title>Extensive microbial diversity within the chicken gut microbiome revealed by metagenomics and culture.</title>
        <authorList>
            <person name="Gilroy R."/>
            <person name="Ravi A."/>
            <person name="Getino M."/>
            <person name="Pursley I."/>
            <person name="Horton D.L."/>
            <person name="Alikhan N.F."/>
            <person name="Baker D."/>
            <person name="Gharbi K."/>
            <person name="Hall N."/>
            <person name="Watson M."/>
            <person name="Adriaenssens E.M."/>
            <person name="Foster-Nyarko E."/>
            <person name="Jarju S."/>
            <person name="Secka A."/>
            <person name="Antonio M."/>
            <person name="Oren A."/>
            <person name="Chaudhuri R.R."/>
            <person name="La Ragione R."/>
            <person name="Hildebrand F."/>
            <person name="Pallen M.J."/>
        </authorList>
    </citation>
    <scope>NUCLEOTIDE SEQUENCE</scope>
    <source>
        <strain evidence="2">CHK186-9395</strain>
    </source>
</reference>
<feature type="compositionally biased region" description="Acidic residues" evidence="1">
    <location>
        <begin position="54"/>
        <end position="63"/>
    </location>
</feature>
<name>A0A9D1SYM1_9FIRM</name>
<evidence type="ECO:0000256" key="1">
    <source>
        <dbReference type="SAM" id="MobiDB-lite"/>
    </source>
</evidence>
<gene>
    <name evidence="2" type="ORF">IAA62_04735</name>
</gene>
<evidence type="ECO:0000313" key="3">
    <source>
        <dbReference type="Proteomes" id="UP000886861"/>
    </source>
</evidence>
<dbReference type="Proteomes" id="UP000886861">
    <property type="component" value="Unassembled WGS sequence"/>
</dbReference>
<dbReference type="EMBL" id="DVOJ01000015">
    <property type="protein sequence ID" value="HIV01838.1"/>
    <property type="molecule type" value="Genomic_DNA"/>
</dbReference>
<sequence>MTFKKVKYYIILSLLVVMIVCVTAFSGHGTTSGTIDPILPEDPGSVEDPNLPEGPEDSEEEDVTLPTFKTWDKLWEYSYNILLEGYTSTFTMSVDANSMGVSAIQSFAGSENLNAETGELFLEYFTTNSNPLAGSTATYYEYERITYEKAEKRKTYNVNYAERTYNFTDEEIDVRERNSEVRPNLYALRGLELNKNNVNYVFDKLSNSSYYIIKLSYKLDKLTEGYYNGFTSTGLVESVDINAITIEIRISKKTGALYSITTTEDYKNNVSFLPITADCFSTAVQIFQMS</sequence>
<protein>
    <submittedName>
        <fullName evidence="2">Uncharacterized protein</fullName>
    </submittedName>
</protein>
<dbReference type="AlphaFoldDB" id="A0A9D1SYM1"/>
<organism evidence="2 3">
    <name type="scientific">Candidatus Caccopulliclostridium gallistercoris</name>
    <dbReference type="NCBI Taxonomy" id="2840719"/>
    <lineage>
        <taxon>Bacteria</taxon>
        <taxon>Bacillati</taxon>
        <taxon>Bacillota</taxon>
        <taxon>Clostridia</taxon>
        <taxon>Candidatus Caccopulliclostridium</taxon>
    </lineage>
</organism>